<feature type="domain" description="Reverse transcriptase zinc-binding" evidence="1">
    <location>
        <begin position="72"/>
        <end position="156"/>
    </location>
</feature>
<evidence type="ECO:0000259" key="1">
    <source>
        <dbReference type="Pfam" id="PF13966"/>
    </source>
</evidence>
<name>A0A8T1Y6D4_9BRAS</name>
<gene>
    <name evidence="2" type="ORF">ISN45_Aa07g027090</name>
</gene>
<reference evidence="2 3" key="1">
    <citation type="submission" date="2020-12" db="EMBL/GenBank/DDBJ databases">
        <title>Concerted genomic and epigenomic changes stabilize Arabidopsis allopolyploids.</title>
        <authorList>
            <person name="Chen Z."/>
        </authorList>
    </citation>
    <scope>NUCLEOTIDE SEQUENCE [LARGE SCALE GENOMIC DNA]</scope>
    <source>
        <strain evidence="2">Allo738</strain>
        <tissue evidence="2">Leaf</tissue>
    </source>
</reference>
<comment type="caution">
    <text evidence="2">The sequence shown here is derived from an EMBL/GenBank/DDBJ whole genome shotgun (WGS) entry which is preliminary data.</text>
</comment>
<proteinExistence type="predicted"/>
<dbReference type="Proteomes" id="UP000694240">
    <property type="component" value="Chromosome 12"/>
</dbReference>
<evidence type="ECO:0000313" key="2">
    <source>
        <dbReference type="EMBL" id="KAG7542752.1"/>
    </source>
</evidence>
<dbReference type="Pfam" id="PF13966">
    <property type="entry name" value="zf-RVT"/>
    <property type="match status" value="1"/>
</dbReference>
<keyword evidence="3" id="KW-1185">Reference proteome</keyword>
<dbReference type="InterPro" id="IPR026960">
    <property type="entry name" value="RVT-Znf"/>
</dbReference>
<protein>
    <submittedName>
        <fullName evidence="2">Reverse transcriptase zinc-binding domain</fullName>
    </submittedName>
</protein>
<evidence type="ECO:0000313" key="3">
    <source>
        <dbReference type="Proteomes" id="UP000694240"/>
    </source>
</evidence>
<dbReference type="AlphaFoldDB" id="A0A8T1Y6D4"/>
<keyword evidence="2" id="KW-0695">RNA-directed DNA polymerase</keyword>
<sequence length="258" mass="29734">MGPRVTGLPRSAVVVDALSEGRWWLSNSRSRNPIIQLLKNCLPLPSVVNQLDEAEDDVYLWKIGDRHATTVFSTADTWNHLHPPGTKMDWFDAVWFKGRIPKHSFIAWLNSRHRLHTKDRLIRWGLIIPPTCLLCNSFDESRQHLFFDCSYAADVWHFFSGKAHVSPPNLFDDGVRWLKNPCRDKNTALILRLAFQASMYYIWKERNSRLHSASSKPSSALILEIKNILRSHLDPLSRAQRVIPPAVSLLATWFGIFQ</sequence>
<keyword evidence="2" id="KW-0808">Transferase</keyword>
<dbReference type="PANTHER" id="PTHR33116">
    <property type="entry name" value="REVERSE TRANSCRIPTASE ZINC-BINDING DOMAIN-CONTAINING PROTEIN-RELATED-RELATED"/>
    <property type="match status" value="1"/>
</dbReference>
<dbReference type="PANTHER" id="PTHR33116:SF78">
    <property type="entry name" value="OS12G0587133 PROTEIN"/>
    <property type="match status" value="1"/>
</dbReference>
<dbReference type="EMBL" id="JAEFBK010000012">
    <property type="protein sequence ID" value="KAG7542752.1"/>
    <property type="molecule type" value="Genomic_DNA"/>
</dbReference>
<keyword evidence="2" id="KW-0548">Nucleotidyltransferase</keyword>
<accession>A0A8T1Y6D4</accession>
<dbReference type="GO" id="GO:0003964">
    <property type="term" value="F:RNA-directed DNA polymerase activity"/>
    <property type="evidence" value="ECO:0007669"/>
    <property type="project" value="UniProtKB-KW"/>
</dbReference>
<organism evidence="2 3">
    <name type="scientific">Arabidopsis thaliana x Arabidopsis arenosa</name>
    <dbReference type="NCBI Taxonomy" id="1240361"/>
    <lineage>
        <taxon>Eukaryota</taxon>
        <taxon>Viridiplantae</taxon>
        <taxon>Streptophyta</taxon>
        <taxon>Embryophyta</taxon>
        <taxon>Tracheophyta</taxon>
        <taxon>Spermatophyta</taxon>
        <taxon>Magnoliopsida</taxon>
        <taxon>eudicotyledons</taxon>
        <taxon>Gunneridae</taxon>
        <taxon>Pentapetalae</taxon>
        <taxon>rosids</taxon>
        <taxon>malvids</taxon>
        <taxon>Brassicales</taxon>
        <taxon>Brassicaceae</taxon>
        <taxon>Camelineae</taxon>
        <taxon>Arabidopsis</taxon>
    </lineage>
</organism>